<keyword evidence="2" id="KW-1185">Reference proteome</keyword>
<dbReference type="PATRIC" id="fig|1069083.5.peg.889"/>
<reference evidence="1 2" key="1">
    <citation type="journal article" date="2013" name="Genome Announc.">
        <title>Draft Genome Sequence of a Highly Flagellated, Fast-Swimming Archaeon, Methanocaldococcus villosus Strain KIN24-T80 (DSM 22612).</title>
        <authorList>
            <person name="Thennarasu S."/>
            <person name="Polireddy D."/>
            <person name="Antony A."/>
            <person name="Yada M.R."/>
            <person name="Algarawi S."/>
            <person name="Sivakumar N."/>
        </authorList>
    </citation>
    <scope>NUCLEOTIDE SEQUENCE [LARGE SCALE GENOMIC DNA]</scope>
    <source>
        <strain evidence="1 2">KIN24-T80</strain>
    </source>
</reference>
<dbReference type="OrthoDB" id="85793at2157"/>
<accession>N6UUT3</accession>
<evidence type="ECO:0000313" key="2">
    <source>
        <dbReference type="Proteomes" id="UP000053695"/>
    </source>
</evidence>
<dbReference type="AlphaFoldDB" id="N6UUT3"/>
<sequence>MKKDELISFIKNKVKTIRKELNLKNTDFDIVDVDIHDDILTIYTKNRSDKSIIIGPGGWVVGKLKEEIGFKVIRVEDFTDKIIFLERVKVIKEFNNDVLNDICNYFLYSVKSKREVYQLIQCQYDIYAYEILSKIFKVKPISYHHSALLPKKYEEKIKKFVKDIKFINIEIDIKRVIKNYPCGFLKEFIKKDFDNYVFTTCSNTDLKNKIINFFELFPIKIKRDEKYLNYCPLAIQSFKYHRKEFISKITLEVYKGFKEPTEAAEEILKMVKG</sequence>
<dbReference type="Proteomes" id="UP000053695">
    <property type="component" value="Unassembled WGS sequence"/>
</dbReference>
<dbReference type="EMBL" id="APMM01000028">
    <property type="protein sequence ID" value="ENN96104.1"/>
    <property type="molecule type" value="Genomic_DNA"/>
</dbReference>
<proteinExistence type="predicted"/>
<dbReference type="STRING" id="1069083.GCA_000371805_00618"/>
<gene>
    <name evidence="1" type="ORF">J422_04533</name>
</gene>
<name>N6UUT3_9EURY</name>
<evidence type="ECO:0000313" key="1">
    <source>
        <dbReference type="EMBL" id="ENN96104.1"/>
    </source>
</evidence>
<comment type="caution">
    <text evidence="1">The sequence shown here is derived from an EMBL/GenBank/DDBJ whole genome shotgun (WGS) entry which is preliminary data.</text>
</comment>
<dbReference type="RefSeq" id="WP_004591842.1">
    <property type="nucleotide sequence ID" value="NZ_APMM01000028.1"/>
</dbReference>
<organism evidence="1 2">
    <name type="scientific">Methanocaldococcus villosus KIN24-T80</name>
    <dbReference type="NCBI Taxonomy" id="1069083"/>
    <lineage>
        <taxon>Archaea</taxon>
        <taxon>Methanobacteriati</taxon>
        <taxon>Methanobacteriota</taxon>
        <taxon>Methanomada group</taxon>
        <taxon>Methanococci</taxon>
        <taxon>Methanococcales</taxon>
        <taxon>Methanocaldococcaceae</taxon>
        <taxon>Methanocaldococcus</taxon>
    </lineage>
</organism>
<protein>
    <submittedName>
        <fullName evidence="1">Uncharacterized protein</fullName>
    </submittedName>
</protein>